<dbReference type="Gene3D" id="3.30.1240.10">
    <property type="match status" value="1"/>
</dbReference>
<dbReference type="SFLD" id="SFLDG01144">
    <property type="entry name" value="C2.B.4:_PGP_Like"/>
    <property type="match status" value="1"/>
</dbReference>
<dbReference type="SUPFAM" id="SSF56784">
    <property type="entry name" value="HAD-like"/>
    <property type="match status" value="1"/>
</dbReference>
<name>F0S523_PSESL</name>
<dbReference type="InterPro" id="IPR000150">
    <property type="entry name" value="Cof"/>
</dbReference>
<gene>
    <name evidence="1" type="ordered locus">Pedsa_0358</name>
</gene>
<proteinExistence type="predicted"/>
<dbReference type="GO" id="GO:0016791">
    <property type="term" value="F:phosphatase activity"/>
    <property type="evidence" value="ECO:0007669"/>
    <property type="project" value="TreeGrafter"/>
</dbReference>
<dbReference type="HOGENOM" id="CLU_044146_7_0_10"/>
<dbReference type="PANTHER" id="PTHR10000:SF25">
    <property type="entry name" value="PHOSPHATASE YKRA-RELATED"/>
    <property type="match status" value="1"/>
</dbReference>
<dbReference type="eggNOG" id="COG0561">
    <property type="taxonomic scope" value="Bacteria"/>
</dbReference>
<organism evidence="1 2">
    <name type="scientific">Pseudopedobacter saltans (strain ATCC 51119 / DSM 12145 / JCM 21818 / CCUG 39354 / LMG 10337 / NBRC 100064 / NCIMB 13643)</name>
    <name type="common">Pedobacter saltans</name>
    <dbReference type="NCBI Taxonomy" id="762903"/>
    <lineage>
        <taxon>Bacteria</taxon>
        <taxon>Pseudomonadati</taxon>
        <taxon>Bacteroidota</taxon>
        <taxon>Sphingobacteriia</taxon>
        <taxon>Sphingobacteriales</taxon>
        <taxon>Sphingobacteriaceae</taxon>
        <taxon>Pseudopedobacter</taxon>
    </lineage>
</organism>
<dbReference type="NCBIfam" id="TIGR00099">
    <property type="entry name" value="Cof-subfamily"/>
    <property type="match status" value="1"/>
</dbReference>
<keyword evidence="2" id="KW-1185">Reference proteome</keyword>
<reference evidence="2" key="2">
    <citation type="submission" date="2011-02" db="EMBL/GenBank/DDBJ databases">
        <title>The complete genome of Pedobacter saltans DSM 12145.</title>
        <authorList>
            <consortium name="US DOE Joint Genome Institute (JGI-PGF)"/>
            <person name="Lucas S."/>
            <person name="Copeland A."/>
            <person name="Lapidus A."/>
            <person name="Bruce D."/>
            <person name="Goodwin L."/>
            <person name="Pitluck S."/>
            <person name="Kyrpides N."/>
            <person name="Mavromatis K."/>
            <person name="Pagani I."/>
            <person name="Ivanova N."/>
            <person name="Ovchinnikova G."/>
            <person name="Lu M."/>
            <person name="Detter J.C."/>
            <person name="Han C."/>
            <person name="Land M."/>
            <person name="Hauser L."/>
            <person name="Markowitz V."/>
            <person name="Cheng J.-F."/>
            <person name="Hugenholtz P."/>
            <person name="Woyke T."/>
            <person name="Wu D."/>
            <person name="Tindall B."/>
            <person name="Pomrenke H.G."/>
            <person name="Brambilla E."/>
            <person name="Klenk H.-P."/>
            <person name="Eisen J.A."/>
        </authorList>
    </citation>
    <scope>NUCLEOTIDE SEQUENCE [LARGE SCALE GENOMIC DNA]</scope>
    <source>
        <strain evidence="2">ATCC 51119 / DSM 12145 / JCM 21818 / LMG 10337 / NBRC 100064 / NCIMB 13643</strain>
    </source>
</reference>
<dbReference type="Pfam" id="PF08282">
    <property type="entry name" value="Hydrolase_3"/>
    <property type="match status" value="1"/>
</dbReference>
<dbReference type="NCBIfam" id="TIGR01484">
    <property type="entry name" value="HAD-SF-IIB"/>
    <property type="match status" value="1"/>
</dbReference>
<dbReference type="Proteomes" id="UP000000310">
    <property type="component" value="Chromosome"/>
</dbReference>
<dbReference type="PANTHER" id="PTHR10000">
    <property type="entry name" value="PHOSPHOSERINE PHOSPHATASE"/>
    <property type="match status" value="1"/>
</dbReference>
<dbReference type="GO" id="GO:0005829">
    <property type="term" value="C:cytosol"/>
    <property type="evidence" value="ECO:0007669"/>
    <property type="project" value="TreeGrafter"/>
</dbReference>
<keyword evidence="1" id="KW-0378">Hydrolase</keyword>
<protein>
    <submittedName>
        <fullName evidence="1">Cof-like hydrolase</fullName>
    </submittedName>
</protein>
<dbReference type="GO" id="GO:0000287">
    <property type="term" value="F:magnesium ion binding"/>
    <property type="evidence" value="ECO:0007669"/>
    <property type="project" value="TreeGrafter"/>
</dbReference>
<reference evidence="1 2" key="1">
    <citation type="journal article" date="2011" name="Stand. Genomic Sci.">
        <title>Complete genome sequence of the gliding, heparinolytic Pedobacter saltans type strain (113).</title>
        <authorList>
            <person name="Liolios K."/>
            <person name="Sikorski J."/>
            <person name="Lu M."/>
            <person name="Nolan M."/>
            <person name="Lapidus A."/>
            <person name="Lucas S."/>
            <person name="Hammon N."/>
            <person name="Deshpande S."/>
            <person name="Cheng J.F."/>
            <person name="Tapia R."/>
            <person name="Han C."/>
            <person name="Goodwin L."/>
            <person name="Pitluck S."/>
            <person name="Huntemann M."/>
            <person name="Ivanova N."/>
            <person name="Pagani I."/>
            <person name="Mavromatis K."/>
            <person name="Ovchinikova G."/>
            <person name="Pati A."/>
            <person name="Chen A."/>
            <person name="Palaniappan K."/>
            <person name="Land M."/>
            <person name="Hauser L."/>
            <person name="Brambilla E.M."/>
            <person name="Kotsyurbenko O."/>
            <person name="Rohde M."/>
            <person name="Tindall B.J."/>
            <person name="Abt B."/>
            <person name="Goker M."/>
            <person name="Detter J.C."/>
            <person name="Woyke T."/>
            <person name="Bristow J."/>
            <person name="Eisen J.A."/>
            <person name="Markowitz V."/>
            <person name="Hugenholtz P."/>
            <person name="Klenk H.P."/>
            <person name="Kyrpides N.C."/>
        </authorList>
    </citation>
    <scope>NUCLEOTIDE SEQUENCE [LARGE SCALE GENOMIC DNA]</scope>
    <source>
        <strain evidence="2">ATCC 51119 / DSM 12145 / JCM 21818 / LMG 10337 / NBRC 100064 / NCIMB 13643</strain>
    </source>
</reference>
<dbReference type="SFLD" id="SFLDG01140">
    <property type="entry name" value="C2.B:_Phosphomannomutase_and_P"/>
    <property type="match status" value="1"/>
</dbReference>
<sequence length="260" mass="29108">MIKAVFFDVDGTLISFETHKIPQSTLDAIKTLKEKGIKIIVATGRSTNQLSHLKEIDFDGYLTFNGNLCVGHNKEIFHKRAIPKENIEALIKYQKEVKRFPCIFMSEFDNKINYVDNEVIEVFNLLNLPLTMETETMEEGLKKDIIQMNVFINPDEDEHLIQNALTECETSRWTHLFADVNLKNSNKGTGLIAFTKHLDIDISETLAFGDGGNDIEMLKTAGIGIAMGNANREVKAIADYITDAVDGDGIANALKHFGVI</sequence>
<accession>F0S523</accession>
<dbReference type="PROSITE" id="PS01229">
    <property type="entry name" value="COF_2"/>
    <property type="match status" value="1"/>
</dbReference>
<dbReference type="InterPro" id="IPR023214">
    <property type="entry name" value="HAD_sf"/>
</dbReference>
<evidence type="ECO:0000313" key="1">
    <source>
        <dbReference type="EMBL" id="ADY50940.1"/>
    </source>
</evidence>
<dbReference type="AlphaFoldDB" id="F0S523"/>
<dbReference type="InterPro" id="IPR036412">
    <property type="entry name" value="HAD-like_sf"/>
</dbReference>
<dbReference type="Gene3D" id="3.40.50.1000">
    <property type="entry name" value="HAD superfamily/HAD-like"/>
    <property type="match status" value="1"/>
</dbReference>
<evidence type="ECO:0000313" key="2">
    <source>
        <dbReference type="Proteomes" id="UP000000310"/>
    </source>
</evidence>
<dbReference type="SFLD" id="SFLDS00003">
    <property type="entry name" value="Haloacid_Dehalogenase"/>
    <property type="match status" value="1"/>
</dbReference>
<dbReference type="EMBL" id="CP002545">
    <property type="protein sequence ID" value="ADY50940.1"/>
    <property type="molecule type" value="Genomic_DNA"/>
</dbReference>
<dbReference type="KEGG" id="psn:Pedsa_0358"/>
<dbReference type="InterPro" id="IPR006379">
    <property type="entry name" value="HAD-SF_hydro_IIB"/>
</dbReference>